<dbReference type="Gene3D" id="1.25.40.20">
    <property type="entry name" value="Ankyrin repeat-containing domain"/>
    <property type="match status" value="1"/>
</dbReference>
<evidence type="ECO:0000313" key="2">
    <source>
        <dbReference type="EMBL" id="KAL0484053.1"/>
    </source>
</evidence>
<dbReference type="PROSITE" id="PS50088">
    <property type="entry name" value="ANK_REPEAT"/>
    <property type="match status" value="1"/>
</dbReference>
<dbReference type="InterPro" id="IPR036770">
    <property type="entry name" value="Ankyrin_rpt-contain_sf"/>
</dbReference>
<feature type="repeat" description="ANK" evidence="1">
    <location>
        <begin position="57"/>
        <end position="89"/>
    </location>
</feature>
<accession>A0AAW2Z2N7</accession>
<keyword evidence="3" id="KW-1185">Reference proteome</keyword>
<evidence type="ECO:0000313" key="3">
    <source>
        <dbReference type="Proteomes" id="UP001431209"/>
    </source>
</evidence>
<dbReference type="Pfam" id="PF12796">
    <property type="entry name" value="Ank_2"/>
    <property type="match status" value="1"/>
</dbReference>
<keyword evidence="1" id="KW-0040">ANK repeat</keyword>
<dbReference type="AlphaFoldDB" id="A0AAW2Z2N7"/>
<name>A0AAW2Z2N7_9EUKA</name>
<dbReference type="EMBL" id="JAOPGA020001019">
    <property type="protein sequence ID" value="KAL0484053.1"/>
    <property type="molecule type" value="Genomic_DNA"/>
</dbReference>
<protein>
    <submittedName>
        <fullName evidence="2">Uncharacterized protein</fullName>
    </submittedName>
</protein>
<proteinExistence type="predicted"/>
<dbReference type="InterPro" id="IPR002110">
    <property type="entry name" value="Ankyrin_rpt"/>
</dbReference>
<gene>
    <name evidence="2" type="ORF">AKO1_004711</name>
</gene>
<organism evidence="2 3">
    <name type="scientific">Acrasis kona</name>
    <dbReference type="NCBI Taxonomy" id="1008807"/>
    <lineage>
        <taxon>Eukaryota</taxon>
        <taxon>Discoba</taxon>
        <taxon>Heterolobosea</taxon>
        <taxon>Tetramitia</taxon>
        <taxon>Eutetramitia</taxon>
        <taxon>Acrasidae</taxon>
        <taxon>Acrasis</taxon>
    </lineage>
</organism>
<dbReference type="Proteomes" id="UP001431209">
    <property type="component" value="Unassembled WGS sequence"/>
</dbReference>
<comment type="caution">
    <text evidence="2">The sequence shown here is derived from an EMBL/GenBank/DDBJ whole genome shotgun (WGS) entry which is preliminary data.</text>
</comment>
<sequence length="123" mass="13923">MVRRDKDGHLLKDVQPFPLFSFEAERLSEAVIKGDLDLAESIIVESTTISINERDTHGFTVLFRAIQYSHFDIALMLLELGADPKQKNADIIGQTIQVRCVQSDELCAMNVVQWKKLVMNNSC</sequence>
<dbReference type="SUPFAM" id="SSF48403">
    <property type="entry name" value="Ankyrin repeat"/>
    <property type="match status" value="1"/>
</dbReference>
<evidence type="ECO:0000256" key="1">
    <source>
        <dbReference type="PROSITE-ProRule" id="PRU00023"/>
    </source>
</evidence>
<reference evidence="2 3" key="1">
    <citation type="submission" date="2024-03" db="EMBL/GenBank/DDBJ databases">
        <title>The Acrasis kona genome and developmental transcriptomes reveal deep origins of eukaryotic multicellular pathways.</title>
        <authorList>
            <person name="Sheikh S."/>
            <person name="Fu C.-J."/>
            <person name="Brown M.W."/>
            <person name="Baldauf S.L."/>
        </authorList>
    </citation>
    <scope>NUCLEOTIDE SEQUENCE [LARGE SCALE GENOMIC DNA]</scope>
    <source>
        <strain evidence="2 3">ATCC MYA-3509</strain>
    </source>
</reference>